<dbReference type="InterPro" id="IPR013320">
    <property type="entry name" value="ConA-like_dom_sf"/>
</dbReference>
<dbReference type="Gene3D" id="2.10.25.10">
    <property type="entry name" value="Laminin"/>
    <property type="match status" value="2"/>
</dbReference>
<feature type="domain" description="EGF-like" evidence="10">
    <location>
        <begin position="356"/>
        <end position="392"/>
    </location>
</feature>
<dbReference type="STRING" id="307972.A0A2G8L231"/>
<dbReference type="PANTHER" id="PTHR23282:SF101">
    <property type="entry name" value="MAM DOMAIN-CONTAINING PROTEIN"/>
    <property type="match status" value="1"/>
</dbReference>
<feature type="domain" description="MAM" evidence="11">
    <location>
        <begin position="24"/>
        <end position="194"/>
    </location>
</feature>
<evidence type="ECO:0000256" key="3">
    <source>
        <dbReference type="ARBA" id="ARBA00022729"/>
    </source>
</evidence>
<evidence type="ECO:0000256" key="5">
    <source>
        <dbReference type="ARBA" id="ARBA00023157"/>
    </source>
</evidence>
<comment type="caution">
    <text evidence="7">Lacks conserved residue(s) required for the propagation of feature annotation.</text>
</comment>
<dbReference type="CDD" id="cd06263">
    <property type="entry name" value="MAM"/>
    <property type="match status" value="2"/>
</dbReference>
<dbReference type="OrthoDB" id="412155at2759"/>
<dbReference type="Pfam" id="PF00629">
    <property type="entry name" value="MAM"/>
    <property type="match status" value="2"/>
</dbReference>
<comment type="caution">
    <text evidence="12">The sequence shown here is derived from an EMBL/GenBank/DDBJ whole genome shotgun (WGS) entry which is preliminary data.</text>
</comment>
<gene>
    <name evidence="12" type="ORF">BSL78_08792</name>
</gene>
<evidence type="ECO:0000256" key="4">
    <source>
        <dbReference type="ARBA" id="ARBA00022737"/>
    </source>
</evidence>
<evidence type="ECO:0000256" key="1">
    <source>
        <dbReference type="ARBA" id="ARBA00009738"/>
    </source>
</evidence>
<evidence type="ECO:0000256" key="9">
    <source>
        <dbReference type="SAM" id="SignalP"/>
    </source>
</evidence>
<feature type="disulfide bond" evidence="7">
    <location>
        <begin position="382"/>
        <end position="391"/>
    </location>
</feature>
<dbReference type="PROSITE" id="PS50060">
    <property type="entry name" value="MAM_2"/>
    <property type="match status" value="2"/>
</dbReference>
<dbReference type="PROSITE" id="PS00022">
    <property type="entry name" value="EGF_1"/>
    <property type="match status" value="2"/>
</dbReference>
<evidence type="ECO:0000256" key="7">
    <source>
        <dbReference type="PROSITE-ProRule" id="PRU00076"/>
    </source>
</evidence>
<feature type="domain" description="EGF-like" evidence="10">
    <location>
        <begin position="394"/>
        <end position="430"/>
    </location>
</feature>
<dbReference type="SUPFAM" id="SSF57196">
    <property type="entry name" value="EGF/Laminin"/>
    <property type="match status" value="2"/>
</dbReference>
<dbReference type="SMART" id="SM00137">
    <property type="entry name" value="MAM"/>
    <property type="match status" value="2"/>
</dbReference>
<evidence type="ECO:0000256" key="8">
    <source>
        <dbReference type="SAM" id="MobiDB-lite"/>
    </source>
</evidence>
<dbReference type="InterPro" id="IPR000742">
    <property type="entry name" value="EGF"/>
</dbReference>
<feature type="disulfide bond" evidence="7">
    <location>
        <begin position="420"/>
        <end position="429"/>
    </location>
</feature>
<dbReference type="SUPFAM" id="SSF49899">
    <property type="entry name" value="Concanavalin A-like lectins/glucanases"/>
    <property type="match status" value="2"/>
</dbReference>
<evidence type="ECO:0000259" key="10">
    <source>
        <dbReference type="PROSITE" id="PS50026"/>
    </source>
</evidence>
<dbReference type="PROSITE" id="PS01187">
    <property type="entry name" value="EGF_CA"/>
    <property type="match status" value="1"/>
</dbReference>
<dbReference type="InterPro" id="IPR051560">
    <property type="entry name" value="MAM_domain-containing"/>
</dbReference>
<dbReference type="CDD" id="cd00054">
    <property type="entry name" value="EGF_CA"/>
    <property type="match status" value="2"/>
</dbReference>
<dbReference type="EMBL" id="MRZV01000254">
    <property type="protein sequence ID" value="PIK54317.1"/>
    <property type="molecule type" value="Genomic_DNA"/>
</dbReference>
<dbReference type="Pfam" id="PF00008">
    <property type="entry name" value="EGF"/>
    <property type="match status" value="1"/>
</dbReference>
<dbReference type="Gene3D" id="2.60.120.200">
    <property type="match status" value="2"/>
</dbReference>
<keyword evidence="12" id="KW-0675">Receptor</keyword>
<dbReference type="PROSITE" id="PS01186">
    <property type="entry name" value="EGF_2"/>
    <property type="match status" value="2"/>
</dbReference>
<keyword evidence="4" id="KW-0677">Repeat</keyword>
<feature type="chain" id="PRO_5013923471" evidence="9">
    <location>
        <begin position="21"/>
        <end position="518"/>
    </location>
</feature>
<keyword evidence="2 7" id="KW-0245">EGF-like domain</keyword>
<dbReference type="GO" id="GO:0016020">
    <property type="term" value="C:membrane"/>
    <property type="evidence" value="ECO:0007669"/>
    <property type="project" value="InterPro"/>
</dbReference>
<dbReference type="PRINTS" id="PR00010">
    <property type="entry name" value="EGFBLOOD"/>
</dbReference>
<dbReference type="AlphaFoldDB" id="A0A2G8L231"/>
<keyword evidence="3 9" id="KW-0732">Signal</keyword>
<dbReference type="PRINTS" id="PR00020">
    <property type="entry name" value="MAMDOMAIN"/>
</dbReference>
<dbReference type="InterPro" id="IPR018097">
    <property type="entry name" value="EGF_Ca-bd_CS"/>
</dbReference>
<keyword evidence="5 7" id="KW-1015">Disulfide bond</keyword>
<dbReference type="InterPro" id="IPR001881">
    <property type="entry name" value="EGF-like_Ca-bd_dom"/>
</dbReference>
<dbReference type="SMART" id="SM00179">
    <property type="entry name" value="EGF_CA"/>
    <property type="match status" value="2"/>
</dbReference>
<dbReference type="InterPro" id="IPR000998">
    <property type="entry name" value="MAM_dom"/>
</dbReference>
<feature type="signal peptide" evidence="9">
    <location>
        <begin position="1"/>
        <end position="20"/>
    </location>
</feature>
<proteinExistence type="inferred from homology"/>
<evidence type="ECO:0000256" key="2">
    <source>
        <dbReference type="ARBA" id="ARBA00022536"/>
    </source>
</evidence>
<keyword evidence="13" id="KW-1185">Reference proteome</keyword>
<dbReference type="GO" id="GO:0005509">
    <property type="term" value="F:calcium ion binding"/>
    <property type="evidence" value="ECO:0007669"/>
    <property type="project" value="InterPro"/>
</dbReference>
<evidence type="ECO:0000313" key="12">
    <source>
        <dbReference type="EMBL" id="PIK54317.1"/>
    </source>
</evidence>
<dbReference type="PROSITE" id="PS50026">
    <property type="entry name" value="EGF_3"/>
    <property type="match status" value="2"/>
</dbReference>
<reference evidence="12 13" key="1">
    <citation type="journal article" date="2017" name="PLoS Biol.">
        <title>The sea cucumber genome provides insights into morphological evolution and visceral regeneration.</title>
        <authorList>
            <person name="Zhang X."/>
            <person name="Sun L."/>
            <person name="Yuan J."/>
            <person name="Sun Y."/>
            <person name="Gao Y."/>
            <person name="Zhang L."/>
            <person name="Li S."/>
            <person name="Dai H."/>
            <person name="Hamel J.F."/>
            <person name="Liu C."/>
            <person name="Yu Y."/>
            <person name="Liu S."/>
            <person name="Lin W."/>
            <person name="Guo K."/>
            <person name="Jin S."/>
            <person name="Xu P."/>
            <person name="Storey K.B."/>
            <person name="Huan P."/>
            <person name="Zhang T."/>
            <person name="Zhou Y."/>
            <person name="Zhang J."/>
            <person name="Lin C."/>
            <person name="Li X."/>
            <person name="Xing L."/>
            <person name="Huo D."/>
            <person name="Sun M."/>
            <person name="Wang L."/>
            <person name="Mercier A."/>
            <person name="Li F."/>
            <person name="Yang H."/>
            <person name="Xiang J."/>
        </authorList>
    </citation>
    <scope>NUCLEOTIDE SEQUENCE [LARGE SCALE GENOMIC DNA]</scope>
    <source>
        <strain evidence="12">Shaxun</strain>
        <tissue evidence="12">Muscle</tissue>
    </source>
</reference>
<dbReference type="InterPro" id="IPR000152">
    <property type="entry name" value="EGF-type_Asp/Asn_hydroxyl_site"/>
</dbReference>
<dbReference type="PROSITE" id="PS00010">
    <property type="entry name" value="ASX_HYDROXYL"/>
    <property type="match status" value="1"/>
</dbReference>
<comment type="similarity">
    <text evidence="1">Belongs to the nephronectin family.</text>
</comment>
<evidence type="ECO:0000259" key="11">
    <source>
        <dbReference type="PROSITE" id="PS50060"/>
    </source>
</evidence>
<feature type="region of interest" description="Disordered" evidence="8">
    <location>
        <begin position="479"/>
        <end position="518"/>
    </location>
</feature>
<evidence type="ECO:0000313" key="13">
    <source>
        <dbReference type="Proteomes" id="UP000230750"/>
    </source>
</evidence>
<accession>A0A2G8L231</accession>
<sequence length="518" mass="56237">MDRFLKLTLFFIALWAVTTATITHMCDFEMDDCDYMNDETDDYDWKRRRLITGGILSGPLGDHTTGLGTFMYADASDGKSNSVARVMTPVLEGSTALPSSLLTFWFSMWSLNPLEMGTLNVYVRYNGVMNPIPVWSTSGVQNSITEWLEAKVLVTSVAEYQIVFESVRGLGPRSDIAIDDISVINAAIPATCDLEDSAFGPLCVFYQELIEDDFDWTWQTGTTPTLDTGPISDHTYANESGHYLYIETSRDDREVLAQLKSYPMYKDGGACSLTFWFHAFGTDLGAIGNTPISVVINGDVSNIAASRTSDPEWREASVSLQGISGTYQIIIEGRRRNGNQGDVAIDDISIGGNCIDIDKCASNPCWNGGSCTQTASMFVCECVPGYTGLNCQFDVDECESSPCEEPRVCVDRLNRYECICEGGFTGENCDIPDDEAQATEVVPVNSYRQPVIIGASTMAGGVILITLLIACCCSGSGKGGSSISSGSIQNPPTAKELAMQNMSSDNSAFEADDGRSDD</sequence>
<feature type="domain" description="MAM" evidence="11">
    <location>
        <begin position="190"/>
        <end position="362"/>
    </location>
</feature>
<dbReference type="FunFam" id="2.10.25.10:FF:000031">
    <property type="entry name" value="neurogenic locus notch homolog protein 3"/>
    <property type="match status" value="1"/>
</dbReference>
<protein>
    <submittedName>
        <fullName evidence="12">Putative MAM and LDL-receptor class A domain-containing protein 1</fullName>
    </submittedName>
</protein>
<organism evidence="12 13">
    <name type="scientific">Stichopus japonicus</name>
    <name type="common">Sea cucumber</name>
    <dbReference type="NCBI Taxonomy" id="307972"/>
    <lineage>
        <taxon>Eukaryota</taxon>
        <taxon>Metazoa</taxon>
        <taxon>Echinodermata</taxon>
        <taxon>Eleutherozoa</taxon>
        <taxon>Echinozoa</taxon>
        <taxon>Holothuroidea</taxon>
        <taxon>Aspidochirotacea</taxon>
        <taxon>Aspidochirotida</taxon>
        <taxon>Stichopodidae</taxon>
        <taxon>Apostichopus</taxon>
    </lineage>
</organism>
<dbReference type="PANTHER" id="PTHR23282">
    <property type="entry name" value="APICAL ENDOSOMAL GLYCOPROTEIN PRECURSOR"/>
    <property type="match status" value="1"/>
</dbReference>
<dbReference type="FunFam" id="2.10.25.10:FF:000434">
    <property type="entry name" value="Predicted protein"/>
    <property type="match status" value="1"/>
</dbReference>
<evidence type="ECO:0000256" key="6">
    <source>
        <dbReference type="ARBA" id="ARBA00023180"/>
    </source>
</evidence>
<name>A0A2G8L231_STIJA</name>
<dbReference type="SMART" id="SM00181">
    <property type="entry name" value="EGF"/>
    <property type="match status" value="2"/>
</dbReference>
<keyword evidence="6" id="KW-0325">Glycoprotein</keyword>
<dbReference type="Proteomes" id="UP000230750">
    <property type="component" value="Unassembled WGS sequence"/>
</dbReference>